<dbReference type="PANTHER" id="PTHR30537:SF26">
    <property type="entry name" value="GLYCINE CLEAVAGE SYSTEM TRANSCRIPTIONAL ACTIVATOR"/>
    <property type="match status" value="1"/>
</dbReference>
<dbReference type="SUPFAM" id="SSF53850">
    <property type="entry name" value="Periplasmic binding protein-like II"/>
    <property type="match status" value="1"/>
</dbReference>
<dbReference type="InterPro" id="IPR005119">
    <property type="entry name" value="LysR_subst-bd"/>
</dbReference>
<dbReference type="PRINTS" id="PR00039">
    <property type="entry name" value="HTHLYSR"/>
</dbReference>
<evidence type="ECO:0000256" key="4">
    <source>
        <dbReference type="ARBA" id="ARBA00023163"/>
    </source>
</evidence>
<dbReference type="Proteomes" id="UP000321548">
    <property type="component" value="Unassembled WGS sequence"/>
</dbReference>
<dbReference type="PANTHER" id="PTHR30537">
    <property type="entry name" value="HTH-TYPE TRANSCRIPTIONAL REGULATOR"/>
    <property type="match status" value="1"/>
</dbReference>
<dbReference type="InterPro" id="IPR058163">
    <property type="entry name" value="LysR-type_TF_proteobact-type"/>
</dbReference>
<reference evidence="6 7" key="1">
    <citation type="submission" date="2019-06" db="EMBL/GenBank/DDBJ databases">
        <title>Quisquiliibacterium sp. nov., isolated from a maize field.</title>
        <authorList>
            <person name="Lin S.-Y."/>
            <person name="Tsai C.-F."/>
            <person name="Young C.-C."/>
        </authorList>
    </citation>
    <scope>NUCLEOTIDE SEQUENCE [LARGE SCALE GENOMIC DNA]</scope>
    <source>
        <strain evidence="6 7">CC-CFT501</strain>
    </source>
</reference>
<keyword evidence="3" id="KW-0238">DNA-binding</keyword>
<evidence type="ECO:0000259" key="5">
    <source>
        <dbReference type="PROSITE" id="PS50931"/>
    </source>
</evidence>
<dbReference type="Pfam" id="PF00126">
    <property type="entry name" value="HTH_1"/>
    <property type="match status" value="1"/>
</dbReference>
<dbReference type="InterPro" id="IPR000847">
    <property type="entry name" value="LysR_HTH_N"/>
</dbReference>
<organism evidence="6 7">
    <name type="scientific">Zeimonas arvi</name>
    <dbReference type="NCBI Taxonomy" id="2498847"/>
    <lineage>
        <taxon>Bacteria</taxon>
        <taxon>Pseudomonadati</taxon>
        <taxon>Pseudomonadota</taxon>
        <taxon>Betaproteobacteria</taxon>
        <taxon>Burkholderiales</taxon>
        <taxon>Burkholderiaceae</taxon>
        <taxon>Zeimonas</taxon>
    </lineage>
</organism>
<name>A0A5C8P4L1_9BURK</name>
<dbReference type="InterPro" id="IPR036390">
    <property type="entry name" value="WH_DNA-bd_sf"/>
</dbReference>
<feature type="domain" description="HTH lysR-type" evidence="5">
    <location>
        <begin position="6"/>
        <end position="63"/>
    </location>
</feature>
<proteinExistence type="inferred from homology"/>
<evidence type="ECO:0000313" key="7">
    <source>
        <dbReference type="Proteomes" id="UP000321548"/>
    </source>
</evidence>
<evidence type="ECO:0000256" key="3">
    <source>
        <dbReference type="ARBA" id="ARBA00023125"/>
    </source>
</evidence>
<evidence type="ECO:0000313" key="6">
    <source>
        <dbReference type="EMBL" id="TXL68419.1"/>
    </source>
</evidence>
<dbReference type="GO" id="GO:0043565">
    <property type="term" value="F:sequence-specific DNA binding"/>
    <property type="evidence" value="ECO:0007669"/>
    <property type="project" value="TreeGrafter"/>
</dbReference>
<dbReference type="RefSeq" id="WP_147702560.1">
    <property type="nucleotide sequence ID" value="NZ_VDUY01000001.1"/>
</dbReference>
<dbReference type="OrthoDB" id="9178397at2"/>
<dbReference type="InterPro" id="IPR036388">
    <property type="entry name" value="WH-like_DNA-bd_sf"/>
</dbReference>
<dbReference type="GO" id="GO:0003700">
    <property type="term" value="F:DNA-binding transcription factor activity"/>
    <property type="evidence" value="ECO:0007669"/>
    <property type="project" value="InterPro"/>
</dbReference>
<dbReference type="AlphaFoldDB" id="A0A5C8P4L1"/>
<dbReference type="PROSITE" id="PS50931">
    <property type="entry name" value="HTH_LYSR"/>
    <property type="match status" value="1"/>
</dbReference>
<accession>A0A5C8P4L1</accession>
<evidence type="ECO:0000256" key="2">
    <source>
        <dbReference type="ARBA" id="ARBA00023015"/>
    </source>
</evidence>
<dbReference type="Gene3D" id="3.40.190.10">
    <property type="entry name" value="Periplasmic binding protein-like II"/>
    <property type="match status" value="2"/>
</dbReference>
<dbReference type="Gene3D" id="1.10.10.10">
    <property type="entry name" value="Winged helix-like DNA-binding domain superfamily/Winged helix DNA-binding domain"/>
    <property type="match status" value="1"/>
</dbReference>
<dbReference type="SUPFAM" id="SSF46785">
    <property type="entry name" value="Winged helix' DNA-binding domain"/>
    <property type="match status" value="1"/>
</dbReference>
<keyword evidence="7" id="KW-1185">Reference proteome</keyword>
<dbReference type="Pfam" id="PF03466">
    <property type="entry name" value="LysR_substrate"/>
    <property type="match status" value="1"/>
</dbReference>
<comment type="similarity">
    <text evidence="1">Belongs to the LysR transcriptional regulatory family.</text>
</comment>
<dbReference type="EMBL" id="VDUY01000001">
    <property type="protein sequence ID" value="TXL68419.1"/>
    <property type="molecule type" value="Genomic_DNA"/>
</dbReference>
<dbReference type="GO" id="GO:0006351">
    <property type="term" value="P:DNA-templated transcription"/>
    <property type="evidence" value="ECO:0007669"/>
    <property type="project" value="TreeGrafter"/>
</dbReference>
<dbReference type="CDD" id="cd08481">
    <property type="entry name" value="PBP2_GcdR_like"/>
    <property type="match status" value="1"/>
</dbReference>
<protein>
    <submittedName>
        <fullName evidence="6">LysR family transcriptional regulator</fullName>
    </submittedName>
</protein>
<dbReference type="FunFam" id="3.40.190.10:FF:000017">
    <property type="entry name" value="Glycine cleavage system transcriptional activator"/>
    <property type="match status" value="1"/>
</dbReference>
<evidence type="ECO:0000256" key="1">
    <source>
        <dbReference type="ARBA" id="ARBA00009437"/>
    </source>
</evidence>
<keyword evidence="2" id="KW-0805">Transcription regulation</keyword>
<sequence>MRRKLPSTQALVCFEASARHESFTKAAHELALTQSAVYRQVAGLEDFLGVKLFRRSRHGIVLTEAGQNYSRLVARRLDAVERDALAVIGRGEASGAIDLAVVPTFATRWLLPRLPDFRARHPAIVVNMETSTRPFLFADTDFDAAIYAGTPADLANWPGTIATALMPEIVVPVCAPALIAPRKRLTPAQLAEVPLLQQSTRPYAWRQWFEANGVAGAPDLNGPRFDLFSMLAVAAARGMGAALMPTMLVEAELARGELVVPCDRPLHGGRSYHLVVPERRAGNPALARFADWLVAAAAS</sequence>
<comment type="caution">
    <text evidence="6">The sequence shown here is derived from an EMBL/GenBank/DDBJ whole genome shotgun (WGS) entry which is preliminary data.</text>
</comment>
<gene>
    <name evidence="6" type="ORF">FHP08_01665</name>
</gene>
<keyword evidence="4" id="KW-0804">Transcription</keyword>